<gene>
    <name evidence="2" type="ORF">A1O1_01346</name>
</gene>
<dbReference type="AlphaFoldDB" id="W9Z2M9"/>
<comment type="caution">
    <text evidence="2">The sequence shown here is derived from an EMBL/GenBank/DDBJ whole genome shotgun (WGS) entry which is preliminary data.</text>
</comment>
<dbReference type="Proteomes" id="UP000019484">
    <property type="component" value="Unassembled WGS sequence"/>
</dbReference>
<dbReference type="GeneID" id="19156248"/>
<dbReference type="RefSeq" id="XP_007720449.1">
    <property type="nucleotide sequence ID" value="XM_007722259.1"/>
</dbReference>
<feature type="compositionally biased region" description="Low complexity" evidence="1">
    <location>
        <begin position="14"/>
        <end position="27"/>
    </location>
</feature>
<dbReference type="EMBL" id="AMWN01000001">
    <property type="protein sequence ID" value="EXJ96220.1"/>
    <property type="molecule type" value="Genomic_DNA"/>
</dbReference>
<protein>
    <submittedName>
        <fullName evidence="2">Uncharacterized protein</fullName>
    </submittedName>
</protein>
<evidence type="ECO:0000256" key="1">
    <source>
        <dbReference type="SAM" id="MobiDB-lite"/>
    </source>
</evidence>
<reference evidence="2 3" key="1">
    <citation type="submission" date="2013-03" db="EMBL/GenBank/DDBJ databases">
        <title>The Genome Sequence of Capronia coronata CBS 617.96.</title>
        <authorList>
            <consortium name="The Broad Institute Genomics Platform"/>
            <person name="Cuomo C."/>
            <person name="de Hoog S."/>
            <person name="Gorbushina A."/>
            <person name="Walker B."/>
            <person name="Young S.K."/>
            <person name="Zeng Q."/>
            <person name="Gargeya S."/>
            <person name="Fitzgerald M."/>
            <person name="Haas B."/>
            <person name="Abouelleil A."/>
            <person name="Allen A.W."/>
            <person name="Alvarado L."/>
            <person name="Arachchi H.M."/>
            <person name="Berlin A.M."/>
            <person name="Chapman S.B."/>
            <person name="Gainer-Dewar J."/>
            <person name="Goldberg J."/>
            <person name="Griggs A."/>
            <person name="Gujja S."/>
            <person name="Hansen M."/>
            <person name="Howarth C."/>
            <person name="Imamovic A."/>
            <person name="Ireland A."/>
            <person name="Larimer J."/>
            <person name="McCowan C."/>
            <person name="Murphy C."/>
            <person name="Pearson M."/>
            <person name="Poon T.W."/>
            <person name="Priest M."/>
            <person name="Roberts A."/>
            <person name="Saif S."/>
            <person name="Shea T."/>
            <person name="Sisk P."/>
            <person name="Sykes S."/>
            <person name="Wortman J."/>
            <person name="Nusbaum C."/>
            <person name="Birren B."/>
        </authorList>
    </citation>
    <scope>NUCLEOTIDE SEQUENCE [LARGE SCALE GENOMIC DNA]</scope>
    <source>
        <strain evidence="2 3">CBS 617.96</strain>
    </source>
</reference>
<dbReference type="OrthoDB" id="4158609at2759"/>
<organism evidence="2 3">
    <name type="scientific">Capronia coronata CBS 617.96</name>
    <dbReference type="NCBI Taxonomy" id="1182541"/>
    <lineage>
        <taxon>Eukaryota</taxon>
        <taxon>Fungi</taxon>
        <taxon>Dikarya</taxon>
        <taxon>Ascomycota</taxon>
        <taxon>Pezizomycotina</taxon>
        <taxon>Eurotiomycetes</taxon>
        <taxon>Chaetothyriomycetidae</taxon>
        <taxon>Chaetothyriales</taxon>
        <taxon>Herpotrichiellaceae</taxon>
        <taxon>Capronia</taxon>
    </lineage>
</organism>
<name>W9Z2M9_9EURO</name>
<evidence type="ECO:0000313" key="2">
    <source>
        <dbReference type="EMBL" id="EXJ96220.1"/>
    </source>
</evidence>
<dbReference type="eggNOG" id="ENOG502T58S">
    <property type="taxonomic scope" value="Eukaryota"/>
</dbReference>
<proteinExistence type="predicted"/>
<dbReference type="HOGENOM" id="CLU_155358_0_0_1"/>
<feature type="region of interest" description="Disordered" evidence="1">
    <location>
        <begin position="1"/>
        <end position="102"/>
    </location>
</feature>
<sequence>MFFKQSGYKPRPRTGSSSSQTSSTSGSPPKDETKMAGQNNANSETTSFGAADRRRASAGSDKFAGLTAHRNGQDERRAGWADQKPGQPGILGGMWASFTKGK</sequence>
<feature type="compositionally biased region" description="Polar residues" evidence="1">
    <location>
        <begin position="36"/>
        <end position="48"/>
    </location>
</feature>
<evidence type="ECO:0000313" key="3">
    <source>
        <dbReference type="Proteomes" id="UP000019484"/>
    </source>
</evidence>
<accession>W9Z2M9</accession>
<keyword evidence="3" id="KW-1185">Reference proteome</keyword>